<reference evidence="2" key="1">
    <citation type="journal article" date="2009" name="Environ. Microbiol.">
        <title>Contribution of mobile genetic elements to Desulfovibrio vulgaris genome plasticity.</title>
        <authorList>
            <person name="Walker C.B."/>
            <person name="Stolyar S."/>
            <person name="Chivian D."/>
            <person name="Pinel N."/>
            <person name="Gabster J.A."/>
            <person name="Dehal P.S."/>
            <person name="He Z."/>
            <person name="Yang Z.K."/>
            <person name="Yen H.C."/>
            <person name="Zhou J."/>
            <person name="Wall J.D."/>
            <person name="Hazen T.C."/>
            <person name="Arkin A.P."/>
            <person name="Stahl D.A."/>
        </authorList>
    </citation>
    <scope>NUCLEOTIDE SEQUENCE [LARGE SCALE GENOMIC DNA]</scope>
    <source>
        <strain evidence="2">DP4</strain>
    </source>
</reference>
<dbReference type="AlphaFoldDB" id="A0A0H3A7S0"/>
<dbReference type="KEGG" id="dvl:Dvul_1058"/>
<proteinExistence type="predicted"/>
<dbReference type="HOGENOM" id="CLU_2315775_0_0_7"/>
<dbReference type="Proteomes" id="UP000009173">
    <property type="component" value="Chromosome"/>
</dbReference>
<sequence>MNREHVDSGSADYCPLSLRHVSATQALDDAIKIVAFLRDIVFRSSVAAEVDDSPMDQNAIGGMQLVTDLLADKLYIASGRYHLPGSDVGNSLAGSNTGT</sequence>
<gene>
    <name evidence="1" type="ordered locus">Dvul_1058</name>
</gene>
<evidence type="ECO:0000313" key="1">
    <source>
        <dbReference type="EMBL" id="ABM28078.1"/>
    </source>
</evidence>
<name>A0A0H3A7S0_NITV4</name>
<evidence type="ECO:0000313" key="2">
    <source>
        <dbReference type="Proteomes" id="UP000009173"/>
    </source>
</evidence>
<dbReference type="EMBL" id="CP000527">
    <property type="protein sequence ID" value="ABM28078.1"/>
    <property type="molecule type" value="Genomic_DNA"/>
</dbReference>
<protein>
    <submittedName>
        <fullName evidence="1">Uncharacterized protein</fullName>
    </submittedName>
</protein>
<accession>A0A0H3A7S0</accession>
<organism evidence="1 2">
    <name type="scientific">Nitratidesulfovibrio vulgaris (strain DP4)</name>
    <name type="common">Desulfovibrio vulgaris</name>
    <dbReference type="NCBI Taxonomy" id="391774"/>
    <lineage>
        <taxon>Bacteria</taxon>
        <taxon>Pseudomonadati</taxon>
        <taxon>Thermodesulfobacteriota</taxon>
        <taxon>Desulfovibrionia</taxon>
        <taxon>Desulfovibrionales</taxon>
        <taxon>Desulfovibrionaceae</taxon>
        <taxon>Nitratidesulfovibrio</taxon>
    </lineage>
</organism>